<name>A0ABS3P532_9BACI</name>
<comment type="caution">
    <text evidence="2">The sequence shown here is derived from an EMBL/GenBank/DDBJ whole genome shotgun (WGS) entry which is preliminary data.</text>
</comment>
<dbReference type="InterPro" id="IPR008841">
    <property type="entry name" value="Siphovirus-type_tail_N"/>
</dbReference>
<dbReference type="EMBL" id="JAGDQJ010000037">
    <property type="protein sequence ID" value="MBO1628188.1"/>
    <property type="molecule type" value="Genomic_DNA"/>
</dbReference>
<dbReference type="Proteomes" id="UP000677611">
    <property type="component" value="Unassembled WGS sequence"/>
</dbReference>
<dbReference type="RefSeq" id="WP_208019260.1">
    <property type="nucleotide sequence ID" value="NZ_JAGDQJ010000037.1"/>
</dbReference>
<accession>A0ABS3P532</accession>
<protein>
    <submittedName>
        <fullName evidence="2">Phage tail family protein</fullName>
    </submittedName>
</protein>
<evidence type="ECO:0000259" key="1">
    <source>
        <dbReference type="Pfam" id="PF05709"/>
    </source>
</evidence>
<organism evidence="2 3">
    <name type="scientific">Bacillus arachidis</name>
    <dbReference type="NCBI Taxonomy" id="2819290"/>
    <lineage>
        <taxon>Bacteria</taxon>
        <taxon>Bacillati</taxon>
        <taxon>Bacillota</taxon>
        <taxon>Bacilli</taxon>
        <taxon>Bacillales</taxon>
        <taxon>Bacillaceae</taxon>
        <taxon>Bacillus</taxon>
    </lineage>
</organism>
<sequence length="261" mass="29577">MIIQRNGTKYDTAEYGLRLVKLKHPSPSYETTREKVAGRNGEINLGTTTGTRRILGVFKMISRDHYDYALLRNEIFSLFDCEESFYIIEKVEPGKRWLVETDSYELNQINFQSATIEVPFVSSLGYAESIGTTNNPFTFDAGLWQVGQGFYTHTTPTFSIYNAGKVTINPRCLPLLIKFTGASNNLRIRNKTTSDEWSYTGTTSAGQTIQLDGIRSTKSGVSIFRDTNRNLITIKSGWNDFEIIGATSPFSISFDFRFYYS</sequence>
<dbReference type="Pfam" id="PF05709">
    <property type="entry name" value="Sipho_tail"/>
    <property type="match status" value="1"/>
</dbReference>
<keyword evidence="3" id="KW-1185">Reference proteome</keyword>
<gene>
    <name evidence="2" type="ORF">J4P90_23835</name>
</gene>
<reference evidence="2 3" key="1">
    <citation type="submission" date="2021-03" db="EMBL/GenBank/DDBJ databases">
        <title>Identification of novel Bacillus strains.</title>
        <authorList>
            <person name="Xiao Z."/>
            <person name="Li Y."/>
            <person name="Shen J."/>
        </authorList>
    </citation>
    <scope>NUCLEOTIDE SEQUENCE [LARGE SCALE GENOMIC DNA]</scope>
    <source>
        <strain evidence="2 3">SY8</strain>
    </source>
</reference>
<evidence type="ECO:0000313" key="2">
    <source>
        <dbReference type="EMBL" id="MBO1628188.1"/>
    </source>
</evidence>
<dbReference type="Gene3D" id="2.40.30.200">
    <property type="match status" value="1"/>
</dbReference>
<evidence type="ECO:0000313" key="3">
    <source>
        <dbReference type="Proteomes" id="UP000677611"/>
    </source>
</evidence>
<proteinExistence type="predicted"/>
<feature type="domain" description="Siphovirus-type tail component RIFT-related" evidence="1">
    <location>
        <begin position="7"/>
        <end position="121"/>
    </location>
</feature>